<dbReference type="Pfam" id="PF26209">
    <property type="entry name" value="Phage_phiTE_241_C"/>
    <property type="match status" value="1"/>
</dbReference>
<evidence type="ECO:0000313" key="4">
    <source>
        <dbReference type="Proteomes" id="UP001236076"/>
    </source>
</evidence>
<evidence type="ECO:0000259" key="2">
    <source>
        <dbReference type="Pfam" id="PF26209"/>
    </source>
</evidence>
<dbReference type="EMBL" id="OP744025">
    <property type="protein sequence ID" value="UZZ64212.1"/>
    <property type="molecule type" value="Genomic_DNA"/>
</dbReference>
<name>A0AAE9TIM5_9CAUD</name>
<evidence type="ECO:0000259" key="1">
    <source>
        <dbReference type="Pfam" id="PF26208"/>
    </source>
</evidence>
<feature type="domain" description="Putative phage tail fibre N-terminal" evidence="1">
    <location>
        <begin position="13"/>
        <end position="118"/>
    </location>
</feature>
<evidence type="ECO:0000313" key="3">
    <source>
        <dbReference type="EMBL" id="UZZ64212.1"/>
    </source>
</evidence>
<dbReference type="InterPro" id="IPR006626">
    <property type="entry name" value="PbH1"/>
</dbReference>
<dbReference type="InterPro" id="IPR058970">
    <property type="entry name" value="Phage_phiTE_241_C"/>
</dbReference>
<organism evidence="3 4">
    <name type="scientific">Escherichia phage A5-4</name>
    <dbReference type="NCBI Taxonomy" id="2996162"/>
    <lineage>
        <taxon>Viruses</taxon>
        <taxon>Duplodnaviria</taxon>
        <taxon>Heunggongvirae</taxon>
        <taxon>Uroviricota</taxon>
        <taxon>Caudoviricetes</taxon>
        <taxon>Vequintavirinae</taxon>
    </lineage>
</organism>
<dbReference type="Proteomes" id="UP001236076">
    <property type="component" value="Segment"/>
</dbReference>
<keyword evidence="4" id="KW-1185">Reference proteome</keyword>
<accession>A0AAE9TIM5</accession>
<reference evidence="3 4" key="1">
    <citation type="submission" date="2022-10" db="EMBL/GenBank/DDBJ databases">
        <authorList>
            <person name="Cortes-Martin A."/>
            <person name="Buttimer C.T.H."/>
            <person name="Hill C."/>
        </authorList>
    </citation>
    <scope>NUCLEOTIDE SEQUENCE [LARGE SCALE GENOMIC DNA]</scope>
</reference>
<sequence length="1077" mass="112296">MSSNTDILALVSTEADLAVDQIIEDSRRLHLIVNGTATEQAVTEDGSLIPSVRKAIIDNFYFKTPPLPWRNGSSVIEFNQLYAFTDVNGNVTWWYAPGATSSTPVVMRDSPINDGKFRPFFDKGNIQETYAPILSPVFRGNPTVPLAAEGDSSFTIANTAWVSREIEKVRGEVLEESRGEFQNIIVADDASLKDLYVSGETIFTGDRIAALDAELSLKRLRMTGTGAEIAFEQNGVPPQAGLTKRTNIKPFQVTTGVVDTDNITAREIKVGNTSVSTNSLDVDGFMQGDYLHLQGNANNAEDRPQLIVDGVAEINTLRVTNTIEGLKADVEGLDINPNSIVVERTAEIKGNTTLGADLSVSGNTVLKDVRIDGTLTGAGIGVDGKDISPRNVSATSVTVAENLNITGPTNASGDVTVNNLTVNGTLRADIDFGTSAVEFQDLTVTNRATIKDLEITGNVTGFTPSVDGEAISPSSVTTTGNIDVGNNLRVRGDLSLDGELSLPSLDTGDISAAEIDAASLSVSGDITAGTTSTTTVNNLVVTGTTTGITVTGNVDGQDILPSSVETTSVEASESVTTANLTATGETQVNNLTITGTVTGFEVDLTGRDIQVNTLTVTRGSTFDEVTANNITNNQKITTVDLQVTGNLTNANGEQFFANVTGQDILPNSVQSATSVRTKTLRVEETSLLEGAVTLNDGLTITAGNITSVQGQASFNDVQVFGSLLDANGNALGTAESINGKDISPRSVTAQVEIQTTAIVATGQAEVGSLISTGQVTAGSLEVSGIGNIDQVITDDIRAGKVTSGNTVITRTVGSNDPALEVRGPGEIQGDLNVTGTVTGNIDLSSQDVNVASMTSTGTVNALSIESRTSVTGLSGTFGEDYEGAPTYGITSLSGANINKNLRVGGNLTVVGNISGNIDLSGKAIEPASLSTTTATLTTANITDLTVTGQFNIPTVPLNVQSLSSENAISASKFSTTPKEVSTTSSSYIPDGSTSIYNVNVINDVEVKAPIGLLSSGKGESVFLFFEQDGTGGHAVTFGSEFVVHGTETINTDANTVSVVNMVYRGKGPLIDVFITRR</sequence>
<dbReference type="InterPro" id="IPR058969">
    <property type="entry name" value="Phage_phiTE_241_N"/>
</dbReference>
<gene>
    <name evidence="3" type="ORF">A54_248</name>
</gene>
<protein>
    <submittedName>
        <fullName evidence="3">Tail fiber protein</fullName>
    </submittedName>
</protein>
<feature type="domain" description="Putative phage tail fibre C-terminal" evidence="2">
    <location>
        <begin position="987"/>
        <end position="1067"/>
    </location>
</feature>
<dbReference type="Pfam" id="PF26208">
    <property type="entry name" value="Phage_phiTE_241_N"/>
    <property type="match status" value="1"/>
</dbReference>
<proteinExistence type="predicted"/>
<dbReference type="SMART" id="SM00710">
    <property type="entry name" value="PbH1"/>
    <property type="match status" value="5"/>
</dbReference>